<dbReference type="EMBL" id="CP051680">
    <property type="protein sequence ID" value="QJD86774.1"/>
    <property type="molecule type" value="Genomic_DNA"/>
</dbReference>
<keyword evidence="2" id="KW-1185">Reference proteome</keyword>
<dbReference type="Proteomes" id="UP000502248">
    <property type="component" value="Chromosome"/>
</dbReference>
<organism evidence="1 2">
    <name type="scientific">Cohnella herbarum</name>
    <dbReference type="NCBI Taxonomy" id="2728023"/>
    <lineage>
        <taxon>Bacteria</taxon>
        <taxon>Bacillati</taxon>
        <taxon>Bacillota</taxon>
        <taxon>Bacilli</taxon>
        <taxon>Bacillales</taxon>
        <taxon>Paenibacillaceae</taxon>
        <taxon>Cohnella</taxon>
    </lineage>
</organism>
<gene>
    <name evidence="1" type="ORF">HH215_28790</name>
</gene>
<name>A0A7Z2VPK4_9BACL</name>
<dbReference type="AlphaFoldDB" id="A0A7Z2VPK4"/>
<evidence type="ECO:0000313" key="1">
    <source>
        <dbReference type="EMBL" id="QJD86774.1"/>
    </source>
</evidence>
<evidence type="ECO:0000313" key="2">
    <source>
        <dbReference type="Proteomes" id="UP000502248"/>
    </source>
</evidence>
<dbReference type="RefSeq" id="WP_169283020.1">
    <property type="nucleotide sequence ID" value="NZ_CP051680.1"/>
</dbReference>
<evidence type="ECO:0008006" key="3">
    <source>
        <dbReference type="Google" id="ProtNLM"/>
    </source>
</evidence>
<sequence>MKIGDHVVYVQDGTKGVIVEIHDNLYHIIWEDHFSSWEHGERLIIQEAYP</sequence>
<protein>
    <recommendedName>
        <fullName evidence="3">DUF2187 domain-containing protein</fullName>
    </recommendedName>
</protein>
<proteinExistence type="predicted"/>
<reference evidence="1 2" key="1">
    <citation type="submission" date="2020-04" db="EMBL/GenBank/DDBJ databases">
        <title>Genome sequencing of novel species.</title>
        <authorList>
            <person name="Heo J."/>
            <person name="Kim S.-J."/>
            <person name="Kim J.-S."/>
            <person name="Hong S.-B."/>
            <person name="Kwon S.-W."/>
        </authorList>
    </citation>
    <scope>NUCLEOTIDE SEQUENCE [LARGE SCALE GENOMIC DNA]</scope>
    <source>
        <strain evidence="1 2">MFER-1</strain>
    </source>
</reference>
<accession>A0A7Z2VPK4</accession>
<dbReference type="KEGG" id="cheb:HH215_28790"/>